<organism evidence="2 3">
    <name type="scientific">Luteolibacter rhizosphaerae</name>
    <dbReference type="NCBI Taxonomy" id="2989719"/>
    <lineage>
        <taxon>Bacteria</taxon>
        <taxon>Pseudomonadati</taxon>
        <taxon>Verrucomicrobiota</taxon>
        <taxon>Verrucomicrobiia</taxon>
        <taxon>Verrucomicrobiales</taxon>
        <taxon>Verrucomicrobiaceae</taxon>
        <taxon>Luteolibacter</taxon>
    </lineage>
</organism>
<proteinExistence type="predicted"/>
<feature type="compositionally biased region" description="Basic and acidic residues" evidence="1">
    <location>
        <begin position="73"/>
        <end position="83"/>
    </location>
</feature>
<dbReference type="EMBL" id="JAPDDR010000004">
    <property type="protein sequence ID" value="MCW1913710.1"/>
    <property type="molecule type" value="Genomic_DNA"/>
</dbReference>
<dbReference type="Proteomes" id="UP001165653">
    <property type="component" value="Unassembled WGS sequence"/>
</dbReference>
<reference evidence="2" key="1">
    <citation type="submission" date="2022-10" db="EMBL/GenBank/DDBJ databases">
        <title>Luteolibacter sp. GHJ8, whole genome shotgun sequencing project.</title>
        <authorList>
            <person name="Zhao G."/>
            <person name="Shen L."/>
        </authorList>
    </citation>
    <scope>NUCLEOTIDE SEQUENCE</scope>
    <source>
        <strain evidence="2">GHJ8</strain>
    </source>
</reference>
<keyword evidence="3" id="KW-1185">Reference proteome</keyword>
<evidence type="ECO:0000313" key="2">
    <source>
        <dbReference type="EMBL" id="MCW1913710.1"/>
    </source>
</evidence>
<sequence>MTVHRLPLNPDQAAWLRERGRHFVCVTVGSYPSNPGGFDLVVVECGESIATSAANVAMGRATVKKSSPASGATREKSITQRSA</sequence>
<evidence type="ECO:0000313" key="3">
    <source>
        <dbReference type="Proteomes" id="UP001165653"/>
    </source>
</evidence>
<accession>A0ABT3G1K1</accession>
<gene>
    <name evidence="2" type="ORF">OJ996_09000</name>
</gene>
<protein>
    <submittedName>
        <fullName evidence="2">Uncharacterized protein</fullName>
    </submittedName>
</protein>
<name>A0ABT3G1K1_9BACT</name>
<feature type="region of interest" description="Disordered" evidence="1">
    <location>
        <begin position="61"/>
        <end position="83"/>
    </location>
</feature>
<evidence type="ECO:0000256" key="1">
    <source>
        <dbReference type="SAM" id="MobiDB-lite"/>
    </source>
</evidence>
<comment type="caution">
    <text evidence="2">The sequence shown here is derived from an EMBL/GenBank/DDBJ whole genome shotgun (WGS) entry which is preliminary data.</text>
</comment>